<feature type="signal peptide" evidence="1">
    <location>
        <begin position="1"/>
        <end position="26"/>
    </location>
</feature>
<accession>A0A0M6YJC8</accession>
<name>A0A0M6YJC8_9RHOB</name>
<proteinExistence type="predicted"/>
<dbReference type="Proteomes" id="UP000049222">
    <property type="component" value="Unassembled WGS sequence"/>
</dbReference>
<dbReference type="AlphaFoldDB" id="A0A0M6YJC8"/>
<evidence type="ECO:0000313" key="2">
    <source>
        <dbReference type="EMBL" id="CTQ49377.1"/>
    </source>
</evidence>
<organism evidence="2 3">
    <name type="scientific">Jannaschia donghaensis</name>
    <dbReference type="NCBI Taxonomy" id="420998"/>
    <lineage>
        <taxon>Bacteria</taxon>
        <taxon>Pseudomonadati</taxon>
        <taxon>Pseudomonadota</taxon>
        <taxon>Alphaproteobacteria</taxon>
        <taxon>Rhodobacterales</taxon>
        <taxon>Roseobacteraceae</taxon>
        <taxon>Jannaschia</taxon>
    </lineage>
</organism>
<gene>
    <name evidence="2" type="ORF">JDO7802_01390</name>
</gene>
<sequence length="232" mass="25237">MLTSLRKHPILLGFLLILMSGSPALAADCTAPDAQEIAFSNGLSFCVRGAELRQAGAVEGFDGTPSSIRWGIGDLFFGPRGGHKVRPDTPPDLAAAWPPGVTTINILPRKIRPRPEGLPIASDIPDMRVEHAGRPIQLLWPIGLDFRGHDAISVSCTAITYWWMTIENAESCIIYVDAGTYGIRLLTLTQAYDKSVGWPRVLMAYDRAAWQAALDTVDTFLRLTAASPPKDL</sequence>
<dbReference type="EMBL" id="CXSU01000011">
    <property type="protein sequence ID" value="CTQ49377.1"/>
    <property type="molecule type" value="Genomic_DNA"/>
</dbReference>
<protein>
    <submittedName>
        <fullName evidence="2">Uncharacterized protein</fullName>
    </submittedName>
</protein>
<keyword evidence="3" id="KW-1185">Reference proteome</keyword>
<evidence type="ECO:0000256" key="1">
    <source>
        <dbReference type="SAM" id="SignalP"/>
    </source>
</evidence>
<keyword evidence="1" id="KW-0732">Signal</keyword>
<evidence type="ECO:0000313" key="3">
    <source>
        <dbReference type="Proteomes" id="UP000049222"/>
    </source>
</evidence>
<reference evidence="2 3" key="1">
    <citation type="submission" date="2015-07" db="EMBL/GenBank/DDBJ databases">
        <authorList>
            <person name="Noorani M."/>
        </authorList>
    </citation>
    <scope>NUCLEOTIDE SEQUENCE [LARGE SCALE GENOMIC DNA]</scope>
    <source>
        <strain evidence="2 3">CECT 7802</strain>
    </source>
</reference>
<feature type="chain" id="PRO_5005808108" evidence="1">
    <location>
        <begin position="27"/>
        <end position="232"/>
    </location>
</feature>